<reference evidence="3" key="1">
    <citation type="journal article" date="2022" name="Int. J. Syst. Evol. Microbiol.">
        <title>Pseudomonas aegrilactucae sp. nov. and Pseudomonas morbosilactucae sp. nov., pathogens causing bacterial rot of lettuce in Japan.</title>
        <authorList>
            <person name="Sawada H."/>
            <person name="Fujikawa T."/>
            <person name="Satou M."/>
        </authorList>
    </citation>
    <scope>NUCLEOTIDE SEQUENCE</scope>
    <source>
        <strain evidence="3">0166_1</strain>
    </source>
</reference>
<dbReference type="EMBL" id="CP087164">
    <property type="protein sequence ID" value="UGS39131.1"/>
    <property type="molecule type" value="Genomic_DNA"/>
</dbReference>
<accession>A0A9E6Y547</accession>
<evidence type="ECO:0000259" key="2">
    <source>
        <dbReference type="Pfam" id="PF02538"/>
    </source>
</evidence>
<dbReference type="Pfam" id="PF02538">
    <property type="entry name" value="Hydantoinase_B"/>
    <property type="match status" value="1"/>
</dbReference>
<dbReference type="GO" id="GO:0005829">
    <property type="term" value="C:cytosol"/>
    <property type="evidence" value="ECO:0007669"/>
    <property type="project" value="TreeGrafter"/>
</dbReference>
<dbReference type="PANTHER" id="PTHR11365">
    <property type="entry name" value="5-OXOPROLINASE RELATED"/>
    <property type="match status" value="1"/>
</dbReference>
<organism evidence="3 4">
    <name type="scientific">Capillimicrobium parvum</name>
    <dbReference type="NCBI Taxonomy" id="2884022"/>
    <lineage>
        <taxon>Bacteria</taxon>
        <taxon>Bacillati</taxon>
        <taxon>Actinomycetota</taxon>
        <taxon>Thermoleophilia</taxon>
        <taxon>Solirubrobacterales</taxon>
        <taxon>Capillimicrobiaceae</taxon>
        <taxon>Capillimicrobium</taxon>
    </lineage>
</organism>
<dbReference type="GO" id="GO:0017168">
    <property type="term" value="F:5-oxoprolinase (ATP-hydrolyzing) activity"/>
    <property type="evidence" value="ECO:0007669"/>
    <property type="project" value="TreeGrafter"/>
</dbReference>
<dbReference type="Proteomes" id="UP001162834">
    <property type="component" value="Chromosome"/>
</dbReference>
<dbReference type="GO" id="GO:0006749">
    <property type="term" value="P:glutathione metabolic process"/>
    <property type="evidence" value="ECO:0007669"/>
    <property type="project" value="TreeGrafter"/>
</dbReference>
<feature type="region of interest" description="Disordered" evidence="1">
    <location>
        <begin position="472"/>
        <end position="493"/>
    </location>
</feature>
<evidence type="ECO:0000313" key="3">
    <source>
        <dbReference type="EMBL" id="UGS39131.1"/>
    </source>
</evidence>
<dbReference type="GO" id="GO:0016874">
    <property type="term" value="F:ligase activity"/>
    <property type="evidence" value="ECO:0007669"/>
    <property type="project" value="UniProtKB-KW"/>
</dbReference>
<gene>
    <name evidence="3" type="primary">apc4_24</name>
    <name evidence="3" type="ORF">DSM104329_05563</name>
</gene>
<dbReference type="InterPro" id="IPR045079">
    <property type="entry name" value="Oxoprolinase-like"/>
</dbReference>
<dbReference type="AlphaFoldDB" id="A0A9E6Y547"/>
<dbReference type="PANTHER" id="PTHR11365:SF23">
    <property type="entry name" value="HYPOTHETICAL 5-OXOPROLINASE (EUROFUNG)-RELATED"/>
    <property type="match status" value="1"/>
</dbReference>
<dbReference type="EC" id="6.4.1.8" evidence="3"/>
<name>A0A9E6Y547_9ACTN</name>
<feature type="domain" description="Hydantoinase B/oxoprolinase" evidence="2">
    <location>
        <begin position="6"/>
        <end position="536"/>
    </location>
</feature>
<evidence type="ECO:0000256" key="1">
    <source>
        <dbReference type="SAM" id="MobiDB-lite"/>
    </source>
</evidence>
<proteinExistence type="predicted"/>
<evidence type="ECO:0000313" key="4">
    <source>
        <dbReference type="Proteomes" id="UP001162834"/>
    </source>
</evidence>
<dbReference type="RefSeq" id="WP_259313138.1">
    <property type="nucleotide sequence ID" value="NZ_CP087164.1"/>
</dbReference>
<keyword evidence="4" id="KW-1185">Reference proteome</keyword>
<dbReference type="KEGG" id="sbae:DSM104329_05563"/>
<keyword evidence="3" id="KW-0436">Ligase</keyword>
<protein>
    <submittedName>
        <fullName evidence="3">Acetophenone carboxylase delta subunit</fullName>
        <ecNumber evidence="3">6.4.1.8</ecNumber>
    </submittedName>
</protein>
<sequence length="594" mass="65493">MSRDVDPVLLQIIGGELDSIAKEMAHQLIRSSYSVLIRESEDMGCALLNTRCEEIAESDNTPFHVGSLVAYTKGMLQTIEERGIELRPGDVLAHNHPYLGASHSLDIAIIAPIFVDGELVAFSANTAHHLDIGGAQPGGTIDLFDMYAEGRIFNATFLYREGVRDDNMWFFFTDNTRAPREVMGDISCQVAAAQHGVRRFSELVAKHGWDTVQSYSEELIDYSERMLRAEIAKIPDGTYAAEGWLDDDGIHRDQPERINVKVIVEGDSVTVDLSESPPQRPNALNTPYGGSTCVGVYSLFRTLLLDTFLSEKYIPGNSGGFRPITVIAPEGTIFNPRFPAATQIRFNPINRVADLILQALAPVMPERTTAGNSAQLNGMYMSGTYPDGSYWITIEVDEGSYGGRPGKDGMDAVDCLSANIRNQPIEDLEMHLPFRFHRYELIEREFGHGRWRGGTSAVRDYAFLTPAQVTTESERHADIDPPPGVFGGTPGRPGRFWHVRNDGTQERLYSKVNAHRFAAGERLVIEGVTSGGYGDPLDRDPALVLDNCLDELISIEQARDVYGVVIDGRAVDAPATDALRAELRARSTEAKENA</sequence>
<dbReference type="InterPro" id="IPR003692">
    <property type="entry name" value="Hydantoinase_B"/>
</dbReference>